<feature type="site" description="Contributes to catalysis" evidence="15">
    <location>
        <position position="938"/>
    </location>
</feature>
<evidence type="ECO:0000256" key="14">
    <source>
        <dbReference type="PIRSR" id="PIRSR037911-2"/>
    </source>
</evidence>
<dbReference type="GO" id="GO:0000122">
    <property type="term" value="P:negative regulation of transcription by RNA polymerase II"/>
    <property type="evidence" value="ECO:0007669"/>
    <property type="project" value="InterPro"/>
</dbReference>
<dbReference type="CDD" id="cd11681">
    <property type="entry name" value="HDAC_classIIa"/>
    <property type="match status" value="1"/>
</dbReference>
<keyword evidence="10 12" id="KW-0804">Transcription</keyword>
<dbReference type="PANTHER" id="PTHR45364:SF12">
    <property type="entry name" value="HISTONE DEACETYLASE"/>
    <property type="match status" value="1"/>
</dbReference>
<comment type="subcellular location">
    <subcellularLocation>
        <location evidence="1 12">Nucleus</location>
    </subcellularLocation>
</comment>
<evidence type="ECO:0000256" key="5">
    <source>
        <dbReference type="ARBA" id="ARBA00022723"/>
    </source>
</evidence>
<dbReference type="GO" id="GO:0005634">
    <property type="term" value="C:nucleus"/>
    <property type="evidence" value="ECO:0007669"/>
    <property type="project" value="UniProtKB-SubCell"/>
</dbReference>
<evidence type="ECO:0000256" key="1">
    <source>
        <dbReference type="ARBA" id="ARBA00004123"/>
    </source>
</evidence>
<evidence type="ECO:0000256" key="13">
    <source>
        <dbReference type="PIRSR" id="PIRSR037911-1"/>
    </source>
</evidence>
<keyword evidence="6 12" id="KW-0378">Hydrolase</keyword>
<dbReference type="InterPro" id="IPR037138">
    <property type="entry name" value="His_deacetylse_dom_sf"/>
</dbReference>
<sequence length="1048" mass="114500">MTTKASEALETSVPGDKDKSIPHRCATEGVMNSHSQPGALPSSVRPELEAVFRGPPLEQRGPDPRSSLHQQLSMDMEMLRRNHQLQQQLLLAEFQRKYQEMNQQHQSELQDRLQVLALRQQQELLERQLMQEQERDRLRKMQQLELNAIKRKDKDQNSAVASPAVRKHLQQFVKSRQPRESGTTISQGNGSGPTALGGPSTSEGRGNYPLRRIASEPILKVRSKLRQRVIEMRYTPLPLNSKPLCDASAGRKPAEGLDALPSDSAPGSEQSSPNSSYSNIVKLNGTTGSVPNIHGEHALALAINREQSVSHPNLFTSPSLPNISLGLPQSPSQGASVLSTQQEAERQAILAVRQGGALTGQFLASTPLPTQLPLAGPEPDGQHSLMYPYFTQSTATPPKGLVGCVGVVPGVAVAPQAGLRAAPTHRTVSRTHSAPLPQAPQGLQHMVLMQRHQQFLRRQQHLQQQQLQQQQMQQQQQQRQQLQSYDHPRLAHMEDELSPLRPAFGPGGVAGVPHLAATVVSGGPGPSSPPQMVAIKQEPREEEGQLGERVDERERQAEEQQQVLHTRQQRHLQSLMEQPETPWGLGAHLPLTRARSSPAHYPSPLPPEPNRPSFSTGVVYDTLMVRHQCSCGDDSNHPEHAGRIMAIWARLQQTGLLSKCEVIAGRKASLKDIQTVHSELHVLRYGTNPLNRQKLDTQGLLDAQPTQLMLLRCGGVGVDSDTYWSDAHSGSAARMAAGSVTTLAFHVASGQLKNGFAIVRPPGHHAEESAVMGFCVFNSVAIAAKLLLQELHVRRILIVDLDVHHGNGTQQAFYNDPRVLYLSLHRYDNGNFFPGSGASSEVGVGPGEGFTVNVSWTGGLDPPMGDADYLAAFRTVVMPIAMEFEPDVVLVSAGFDALDGHPPQLGGYKLTASCFGHLVRQLMSLANGRVVLSLEGGHELGALCDGTEACLHALLGDQLDPLPKDVLDQRPNQNAAETLEKVINIQGKYWASVRRGVSTVRLSPLEAQRREREEVETVSAMASLSVAVRSDNGTPERRSLEPMEEEAD</sequence>
<dbReference type="Proteomes" id="UP001318040">
    <property type="component" value="Chromosome 34"/>
</dbReference>
<protein>
    <recommendedName>
        <fullName evidence="3 12">Histone deacetylase</fullName>
        <ecNumber evidence="3 12">3.5.1.98</ecNumber>
    </recommendedName>
</protein>
<feature type="region of interest" description="Disordered" evidence="17">
    <location>
        <begin position="538"/>
        <end position="561"/>
    </location>
</feature>
<evidence type="ECO:0000256" key="16">
    <source>
        <dbReference type="SAM" id="Coils"/>
    </source>
</evidence>
<feature type="region of interest" description="Disordered" evidence="17">
    <location>
        <begin position="1"/>
        <end position="23"/>
    </location>
</feature>
<organism evidence="19 20">
    <name type="scientific">Petromyzon marinus</name>
    <name type="common">Sea lamprey</name>
    <dbReference type="NCBI Taxonomy" id="7757"/>
    <lineage>
        <taxon>Eukaryota</taxon>
        <taxon>Metazoa</taxon>
        <taxon>Chordata</taxon>
        <taxon>Craniata</taxon>
        <taxon>Vertebrata</taxon>
        <taxon>Cyclostomata</taxon>
        <taxon>Hyperoartia</taxon>
        <taxon>Petromyzontiformes</taxon>
        <taxon>Petromyzontidae</taxon>
        <taxon>Petromyzon</taxon>
    </lineage>
</organism>
<feature type="binding site" evidence="14">
    <location>
        <position position="631"/>
    </location>
    <ligand>
        <name>Zn(2+)</name>
        <dbReference type="ChEBI" id="CHEBI:29105"/>
    </ligand>
</feature>
<accession>A0AAJ7X5Y6</accession>
<evidence type="ECO:0000256" key="17">
    <source>
        <dbReference type="SAM" id="MobiDB-lite"/>
    </source>
</evidence>
<dbReference type="GO" id="GO:0046872">
    <property type="term" value="F:metal ion binding"/>
    <property type="evidence" value="ECO:0007669"/>
    <property type="project" value="UniProtKB-KW"/>
</dbReference>
<reference evidence="20" key="1">
    <citation type="submission" date="2025-08" db="UniProtKB">
        <authorList>
            <consortium name="RefSeq"/>
        </authorList>
    </citation>
    <scope>IDENTIFICATION</scope>
    <source>
        <tissue evidence="20">Sperm</tissue>
    </source>
</reference>
<evidence type="ECO:0000313" key="19">
    <source>
        <dbReference type="Proteomes" id="UP001318040"/>
    </source>
</evidence>
<feature type="region of interest" description="Disordered" evidence="17">
    <location>
        <begin position="1026"/>
        <end position="1048"/>
    </location>
</feature>
<keyword evidence="11" id="KW-0539">Nucleus</keyword>
<dbReference type="FunFam" id="3.40.800.20:FF:000002">
    <property type="entry name" value="Histone deacetylase"/>
    <property type="match status" value="1"/>
</dbReference>
<feature type="coiled-coil region" evidence="16">
    <location>
        <begin position="91"/>
        <end position="135"/>
    </location>
</feature>
<dbReference type="PRINTS" id="PR01270">
    <property type="entry name" value="HDASUPER"/>
</dbReference>
<feature type="region of interest" description="Disordered" evidence="17">
    <location>
        <begin position="171"/>
        <end position="209"/>
    </location>
</feature>
<dbReference type="GO" id="GO:0141221">
    <property type="term" value="F:histone deacetylase activity, hydrolytic mechanism"/>
    <property type="evidence" value="ECO:0007669"/>
    <property type="project" value="UniProtKB-EC"/>
</dbReference>
<dbReference type="Pfam" id="PF00850">
    <property type="entry name" value="Hist_deacetyl"/>
    <property type="match status" value="1"/>
</dbReference>
<comment type="catalytic activity">
    <reaction evidence="12">
        <text>N(6)-acetyl-L-lysyl-[histone] + H2O = L-lysyl-[histone] + acetate</text>
        <dbReference type="Rhea" id="RHEA:58196"/>
        <dbReference type="Rhea" id="RHEA-COMP:9845"/>
        <dbReference type="Rhea" id="RHEA-COMP:11338"/>
        <dbReference type="ChEBI" id="CHEBI:15377"/>
        <dbReference type="ChEBI" id="CHEBI:29969"/>
        <dbReference type="ChEBI" id="CHEBI:30089"/>
        <dbReference type="ChEBI" id="CHEBI:61930"/>
        <dbReference type="EC" id="3.5.1.98"/>
    </reaction>
</comment>
<keyword evidence="16" id="KW-0175">Coiled coil</keyword>
<dbReference type="EC" id="3.5.1.98" evidence="3 12"/>
<evidence type="ECO:0000313" key="20">
    <source>
        <dbReference type="RefSeq" id="XP_032821273.1"/>
    </source>
</evidence>
<dbReference type="InterPro" id="IPR023801">
    <property type="entry name" value="His_deacetylse_dom"/>
</dbReference>
<evidence type="ECO:0000256" key="7">
    <source>
        <dbReference type="ARBA" id="ARBA00022833"/>
    </source>
</evidence>
<feature type="compositionally biased region" description="Low complexity" evidence="17">
    <location>
        <begin position="264"/>
        <end position="278"/>
    </location>
</feature>
<keyword evidence="9 12" id="KW-0805">Transcription regulation</keyword>
<evidence type="ECO:0000256" key="15">
    <source>
        <dbReference type="PIRSR" id="PIRSR037911-3"/>
    </source>
</evidence>
<feature type="active site" evidence="13">
    <location>
        <position position="765"/>
    </location>
</feature>
<evidence type="ECO:0000256" key="10">
    <source>
        <dbReference type="ARBA" id="ARBA00023163"/>
    </source>
</evidence>
<dbReference type="RefSeq" id="XP_032821273.1">
    <property type="nucleotide sequence ID" value="XM_032965382.1"/>
</dbReference>
<keyword evidence="5 14" id="KW-0479">Metal-binding</keyword>
<feature type="binding site" evidence="14">
    <location>
        <position position="637"/>
    </location>
    <ligand>
        <name>Zn(2+)</name>
        <dbReference type="ChEBI" id="CHEBI:29105"/>
    </ligand>
</feature>
<dbReference type="InterPro" id="IPR046949">
    <property type="entry name" value="HDAC4/5/7/9"/>
</dbReference>
<evidence type="ECO:0000256" key="8">
    <source>
        <dbReference type="ARBA" id="ARBA00022853"/>
    </source>
</evidence>
<keyword evidence="4 12" id="KW-0678">Repressor</keyword>
<dbReference type="Gene3D" id="6.10.250.1550">
    <property type="match status" value="1"/>
</dbReference>
<gene>
    <name evidence="20" type="primary">LOC116948580</name>
</gene>
<dbReference type="PANTHER" id="PTHR45364">
    <property type="entry name" value="HISTONE DEACETYLASE 9-RELATED"/>
    <property type="match status" value="1"/>
</dbReference>
<evidence type="ECO:0000256" key="11">
    <source>
        <dbReference type="ARBA" id="ARBA00023242"/>
    </source>
</evidence>
<dbReference type="PIRSF" id="PIRSF037911">
    <property type="entry name" value="HDAC_II_euk"/>
    <property type="match status" value="1"/>
</dbReference>
<keyword evidence="7 14" id="KW-0862">Zinc</keyword>
<dbReference type="InterPro" id="IPR023696">
    <property type="entry name" value="Ureohydrolase_dom_sf"/>
</dbReference>
<evidence type="ECO:0000256" key="6">
    <source>
        <dbReference type="ARBA" id="ARBA00022801"/>
    </source>
</evidence>
<evidence type="ECO:0000256" key="3">
    <source>
        <dbReference type="ARBA" id="ARBA00012111"/>
    </source>
</evidence>
<feature type="domain" description="Histone deacetylase" evidence="18">
    <location>
        <begin position="637"/>
        <end position="953"/>
    </location>
</feature>
<proteinExistence type="inferred from homology"/>
<comment type="similarity">
    <text evidence="2 12">Belongs to the histone deacetylase family. HD type 2 subfamily.</text>
</comment>
<keyword evidence="8 12" id="KW-0156">Chromatin regulator</keyword>
<evidence type="ECO:0000259" key="18">
    <source>
        <dbReference type="Pfam" id="PF00850"/>
    </source>
</evidence>
<feature type="binding site" evidence="14">
    <location>
        <position position="713"/>
    </location>
    <ligand>
        <name>Zn(2+)</name>
        <dbReference type="ChEBI" id="CHEBI:29105"/>
    </ligand>
</feature>
<dbReference type="KEGG" id="pmrn:116948580"/>
<dbReference type="InterPro" id="IPR000286">
    <property type="entry name" value="HDACs"/>
</dbReference>
<feature type="region of interest" description="Disordered" evidence="17">
    <location>
        <begin position="240"/>
        <end position="278"/>
    </location>
</feature>
<evidence type="ECO:0000256" key="9">
    <source>
        <dbReference type="ARBA" id="ARBA00023015"/>
    </source>
</evidence>
<feature type="binding site" evidence="14">
    <location>
        <position position="629"/>
    </location>
    <ligand>
        <name>Zn(2+)</name>
        <dbReference type="ChEBI" id="CHEBI:29105"/>
    </ligand>
</feature>
<dbReference type="Gene3D" id="3.40.800.20">
    <property type="entry name" value="Histone deacetylase domain"/>
    <property type="match status" value="1"/>
</dbReference>
<dbReference type="SUPFAM" id="SSF52768">
    <property type="entry name" value="Arginase/deacetylase"/>
    <property type="match status" value="1"/>
</dbReference>
<dbReference type="AlphaFoldDB" id="A0AAJ7X5Y6"/>
<keyword evidence="19" id="KW-1185">Reference proteome</keyword>
<evidence type="ECO:0000256" key="4">
    <source>
        <dbReference type="ARBA" id="ARBA00022491"/>
    </source>
</evidence>
<evidence type="ECO:0000256" key="2">
    <source>
        <dbReference type="ARBA" id="ARBA00007738"/>
    </source>
</evidence>
<comment type="function">
    <text evidence="12">Responsible for the deacetylation of lysine residues on the N-terminal part of the core histones (H2A, H2B, H3 and H4). Histone deacetylation gives a tag for epigenetic repression and plays an important role in transcriptional regulation, cell cycle progression and developmental events.</text>
</comment>
<evidence type="ECO:0000256" key="12">
    <source>
        <dbReference type="PIRNR" id="PIRNR037911"/>
    </source>
</evidence>
<name>A0AAJ7X5Y6_PETMA</name>
<feature type="compositionally biased region" description="Basic and acidic residues" evidence="17">
    <location>
        <begin position="538"/>
        <end position="558"/>
    </location>
</feature>